<dbReference type="PANTHER" id="PTHR43537">
    <property type="entry name" value="TRANSCRIPTIONAL REGULATOR, GNTR FAMILY"/>
    <property type="match status" value="1"/>
</dbReference>
<dbReference type="SUPFAM" id="SSF48008">
    <property type="entry name" value="GntR ligand-binding domain-like"/>
    <property type="match status" value="1"/>
</dbReference>
<sequence>MKATDARNLHGHVVRELGRRIVTGELRPGDVLPREETLAESMEVSRTALREALKVLSAKGLIEARPKIGTRVRKLEFWNQLDADVLSWRCASMPTDDFVSKLVEMREIIEPAAAAAAARRRTAAQLIKIDNAYQQMDASRNSDEWAVADLSFHDAVLQATGNELMISLFSVVESALGMFFVLSAQTAGDFRYSLPHHHKVLEAIRRQQPEVARKAMQAMIADSLENLHKRRKSSARKTGETRRK</sequence>
<dbReference type="PROSITE" id="PS50949">
    <property type="entry name" value="HTH_GNTR"/>
    <property type="match status" value="1"/>
</dbReference>
<dbReference type="OrthoDB" id="9028214at2"/>
<keyword evidence="2" id="KW-0238">DNA-binding</keyword>
<dbReference type="InterPro" id="IPR036388">
    <property type="entry name" value="WH-like_DNA-bd_sf"/>
</dbReference>
<evidence type="ECO:0000256" key="1">
    <source>
        <dbReference type="ARBA" id="ARBA00023015"/>
    </source>
</evidence>
<evidence type="ECO:0000313" key="5">
    <source>
        <dbReference type="EMBL" id="RDS86148.1"/>
    </source>
</evidence>
<dbReference type="Proteomes" id="UP000255334">
    <property type="component" value="Unassembled WGS sequence"/>
</dbReference>
<dbReference type="Pfam" id="PF07729">
    <property type="entry name" value="FCD"/>
    <property type="match status" value="1"/>
</dbReference>
<dbReference type="GO" id="GO:0003700">
    <property type="term" value="F:DNA-binding transcription factor activity"/>
    <property type="evidence" value="ECO:0007669"/>
    <property type="project" value="InterPro"/>
</dbReference>
<feature type="domain" description="HTH gntR-type" evidence="4">
    <location>
        <begin position="7"/>
        <end position="75"/>
    </location>
</feature>
<dbReference type="InterPro" id="IPR000524">
    <property type="entry name" value="Tscrpt_reg_HTH_GntR"/>
</dbReference>
<dbReference type="RefSeq" id="WP_115476399.1">
    <property type="nucleotide sequence ID" value="NZ_QRBF01000001.1"/>
</dbReference>
<evidence type="ECO:0000313" key="6">
    <source>
        <dbReference type="Proteomes" id="UP000255334"/>
    </source>
</evidence>
<name>A0A370XCL4_9GAMM</name>
<dbReference type="PANTHER" id="PTHR43537:SF44">
    <property type="entry name" value="GNTR FAMILY REGULATORY PROTEIN"/>
    <property type="match status" value="1"/>
</dbReference>
<keyword evidence="6" id="KW-1185">Reference proteome</keyword>
<dbReference type="EMBL" id="QRBF01000001">
    <property type="protein sequence ID" value="RDS86148.1"/>
    <property type="molecule type" value="Genomic_DNA"/>
</dbReference>
<dbReference type="InterPro" id="IPR011711">
    <property type="entry name" value="GntR_C"/>
</dbReference>
<dbReference type="Gene3D" id="1.20.120.530">
    <property type="entry name" value="GntR ligand-binding domain-like"/>
    <property type="match status" value="1"/>
</dbReference>
<keyword evidence="3" id="KW-0804">Transcription</keyword>
<comment type="caution">
    <text evidence="5">The sequence shown here is derived from an EMBL/GenBank/DDBJ whole genome shotgun (WGS) entry which is preliminary data.</text>
</comment>
<organism evidence="5 6">
    <name type="scientific">Dyella psychrodurans</name>
    <dbReference type="NCBI Taxonomy" id="1927960"/>
    <lineage>
        <taxon>Bacteria</taxon>
        <taxon>Pseudomonadati</taxon>
        <taxon>Pseudomonadota</taxon>
        <taxon>Gammaproteobacteria</taxon>
        <taxon>Lysobacterales</taxon>
        <taxon>Rhodanobacteraceae</taxon>
        <taxon>Dyella</taxon>
    </lineage>
</organism>
<evidence type="ECO:0000256" key="3">
    <source>
        <dbReference type="ARBA" id="ARBA00023163"/>
    </source>
</evidence>
<dbReference type="SUPFAM" id="SSF46785">
    <property type="entry name" value="Winged helix' DNA-binding domain"/>
    <property type="match status" value="1"/>
</dbReference>
<dbReference type="PRINTS" id="PR00035">
    <property type="entry name" value="HTHGNTR"/>
</dbReference>
<dbReference type="Pfam" id="PF00392">
    <property type="entry name" value="GntR"/>
    <property type="match status" value="1"/>
</dbReference>
<dbReference type="SMART" id="SM00895">
    <property type="entry name" value="FCD"/>
    <property type="match status" value="1"/>
</dbReference>
<proteinExistence type="predicted"/>
<dbReference type="AlphaFoldDB" id="A0A370XCL4"/>
<dbReference type="GO" id="GO:0003677">
    <property type="term" value="F:DNA binding"/>
    <property type="evidence" value="ECO:0007669"/>
    <property type="project" value="UniProtKB-KW"/>
</dbReference>
<dbReference type="Gene3D" id="1.10.10.10">
    <property type="entry name" value="Winged helix-like DNA-binding domain superfamily/Winged helix DNA-binding domain"/>
    <property type="match status" value="1"/>
</dbReference>
<gene>
    <name evidence="5" type="ORF">DWU99_02450</name>
</gene>
<evidence type="ECO:0000259" key="4">
    <source>
        <dbReference type="PROSITE" id="PS50949"/>
    </source>
</evidence>
<protein>
    <submittedName>
        <fullName evidence="5">FadR family transcriptional regulator</fullName>
    </submittedName>
</protein>
<dbReference type="InterPro" id="IPR036390">
    <property type="entry name" value="WH_DNA-bd_sf"/>
</dbReference>
<evidence type="ECO:0000256" key="2">
    <source>
        <dbReference type="ARBA" id="ARBA00023125"/>
    </source>
</evidence>
<dbReference type="SMART" id="SM00345">
    <property type="entry name" value="HTH_GNTR"/>
    <property type="match status" value="1"/>
</dbReference>
<reference evidence="5 6" key="1">
    <citation type="submission" date="2018-07" db="EMBL/GenBank/DDBJ databases">
        <title>Dyella monticola sp. nov. and Dyella psychrodurans sp. nov. isolated from monsoon evergreen broad-leaved forest soil of Dinghu Mountain, China.</title>
        <authorList>
            <person name="Gao Z."/>
            <person name="Qiu L."/>
        </authorList>
    </citation>
    <scope>NUCLEOTIDE SEQUENCE [LARGE SCALE GENOMIC DNA]</scope>
    <source>
        <strain evidence="5 6">4MSK11</strain>
    </source>
</reference>
<dbReference type="CDD" id="cd07377">
    <property type="entry name" value="WHTH_GntR"/>
    <property type="match status" value="1"/>
</dbReference>
<keyword evidence="1" id="KW-0805">Transcription regulation</keyword>
<accession>A0A370XCL4</accession>
<dbReference type="InterPro" id="IPR008920">
    <property type="entry name" value="TF_FadR/GntR_C"/>
</dbReference>